<dbReference type="Gene3D" id="2.60.120.200">
    <property type="match status" value="1"/>
</dbReference>
<dbReference type="Proteomes" id="UP000677228">
    <property type="component" value="Unassembled WGS sequence"/>
</dbReference>
<reference evidence="2" key="1">
    <citation type="submission" date="2021-02" db="EMBL/GenBank/DDBJ databases">
        <authorList>
            <person name="Nowell W R."/>
        </authorList>
    </citation>
    <scope>NUCLEOTIDE SEQUENCE</scope>
</reference>
<name>A0A815EXT2_9BILA</name>
<proteinExistence type="predicted"/>
<evidence type="ECO:0000313" key="4">
    <source>
        <dbReference type="EMBL" id="CAF4157953.1"/>
    </source>
</evidence>
<dbReference type="InterPro" id="IPR013320">
    <property type="entry name" value="ConA-like_dom_sf"/>
</dbReference>
<evidence type="ECO:0000313" key="3">
    <source>
        <dbReference type="EMBL" id="CAF3574650.1"/>
    </source>
</evidence>
<sequence>MAKGHIWQFNIAGSRIVWRIEEEAGGRINVGGWNYITAVYTNKRVHFYVNGSSLRRCPSSLFPSRKTVDVVTAATFQRVVVYPVGDANVFEEFAVFKRALSPVEIKAIYDRRATSATIDLAKVIREFWE</sequence>
<evidence type="ECO:0000313" key="1">
    <source>
        <dbReference type="EMBL" id="CAF0791968.1"/>
    </source>
</evidence>
<evidence type="ECO:0000313" key="5">
    <source>
        <dbReference type="Proteomes" id="UP000663829"/>
    </source>
</evidence>
<organism evidence="2 5">
    <name type="scientific">Didymodactylos carnosus</name>
    <dbReference type="NCBI Taxonomy" id="1234261"/>
    <lineage>
        <taxon>Eukaryota</taxon>
        <taxon>Metazoa</taxon>
        <taxon>Spiralia</taxon>
        <taxon>Gnathifera</taxon>
        <taxon>Rotifera</taxon>
        <taxon>Eurotatoria</taxon>
        <taxon>Bdelloidea</taxon>
        <taxon>Philodinida</taxon>
        <taxon>Philodinidae</taxon>
        <taxon>Didymodactylos</taxon>
    </lineage>
</organism>
<protein>
    <recommendedName>
        <fullName evidence="6">LamG domain-containing protein</fullName>
    </recommendedName>
</protein>
<dbReference type="Proteomes" id="UP000682733">
    <property type="component" value="Unassembled WGS sequence"/>
</dbReference>
<dbReference type="SUPFAM" id="SSF49899">
    <property type="entry name" value="Concanavalin A-like lectins/glucanases"/>
    <property type="match status" value="1"/>
</dbReference>
<evidence type="ECO:0008006" key="6">
    <source>
        <dbReference type="Google" id="ProtNLM"/>
    </source>
</evidence>
<accession>A0A815EXT2</accession>
<dbReference type="EMBL" id="CAJOBA010001074">
    <property type="protein sequence ID" value="CAF3574650.1"/>
    <property type="molecule type" value="Genomic_DNA"/>
</dbReference>
<comment type="caution">
    <text evidence="2">The sequence shown here is derived from an EMBL/GenBank/DDBJ whole genome shotgun (WGS) entry which is preliminary data.</text>
</comment>
<keyword evidence="5" id="KW-1185">Reference proteome</keyword>
<evidence type="ECO:0000313" key="2">
    <source>
        <dbReference type="EMBL" id="CAF1315956.1"/>
    </source>
</evidence>
<gene>
    <name evidence="2" type="ORF">GPM918_LOCUS29231</name>
    <name evidence="1" type="ORF">OVA965_LOCUS4181</name>
    <name evidence="4" type="ORF">SRO942_LOCUS29799</name>
    <name evidence="3" type="ORF">TMI583_LOCUS4179</name>
</gene>
<dbReference type="Proteomes" id="UP000663829">
    <property type="component" value="Unassembled WGS sequence"/>
</dbReference>
<dbReference type="AlphaFoldDB" id="A0A815EXT2"/>
<dbReference type="EMBL" id="CAJOBC010045167">
    <property type="protein sequence ID" value="CAF4157953.1"/>
    <property type="molecule type" value="Genomic_DNA"/>
</dbReference>
<dbReference type="Proteomes" id="UP000681722">
    <property type="component" value="Unassembled WGS sequence"/>
</dbReference>
<dbReference type="EMBL" id="CAJNOK010001074">
    <property type="protein sequence ID" value="CAF0791968.1"/>
    <property type="molecule type" value="Genomic_DNA"/>
</dbReference>
<dbReference type="EMBL" id="CAJNOQ010013176">
    <property type="protein sequence ID" value="CAF1315956.1"/>
    <property type="molecule type" value="Genomic_DNA"/>
</dbReference>